<evidence type="ECO:0000256" key="6">
    <source>
        <dbReference type="ARBA" id="ARBA00023136"/>
    </source>
</evidence>
<evidence type="ECO:0000256" key="7">
    <source>
        <dbReference type="RuleBase" id="RU362044"/>
    </source>
</evidence>
<proteinExistence type="inferred from homology"/>
<dbReference type="AlphaFoldDB" id="A0A6N9TMN6"/>
<accession>A0A6N9TMN6</accession>
<organism evidence="8 9">
    <name type="scientific">Dissulfurirhabdus thermomarina</name>
    <dbReference type="NCBI Taxonomy" id="1765737"/>
    <lineage>
        <taxon>Bacteria</taxon>
        <taxon>Deltaproteobacteria</taxon>
        <taxon>Dissulfurirhabdaceae</taxon>
        <taxon>Dissulfurirhabdus</taxon>
    </lineage>
</organism>
<dbReference type="PANTHER" id="PTHR30188">
    <property type="entry name" value="ABC TRANSPORTER PERMEASE PROTEIN-RELATED"/>
    <property type="match status" value="1"/>
</dbReference>
<evidence type="ECO:0000313" key="8">
    <source>
        <dbReference type="EMBL" id="NDY42551.1"/>
    </source>
</evidence>
<dbReference type="NCBIfam" id="TIGR00056">
    <property type="entry name" value="MlaE family lipid ABC transporter permease subunit"/>
    <property type="match status" value="1"/>
</dbReference>
<dbReference type="InterPro" id="IPR030802">
    <property type="entry name" value="Permease_MalE"/>
</dbReference>
<feature type="transmembrane region" description="Helical" evidence="7">
    <location>
        <begin position="211"/>
        <end position="231"/>
    </location>
</feature>
<dbReference type="PANTHER" id="PTHR30188:SF4">
    <property type="entry name" value="PROTEIN TRIGALACTOSYLDIACYLGLYCEROL 1, CHLOROPLASTIC"/>
    <property type="match status" value="1"/>
</dbReference>
<feature type="transmembrane region" description="Helical" evidence="7">
    <location>
        <begin position="23"/>
        <end position="45"/>
    </location>
</feature>
<dbReference type="Proteomes" id="UP000469346">
    <property type="component" value="Unassembled WGS sequence"/>
</dbReference>
<reference evidence="8 9" key="1">
    <citation type="submission" date="2020-02" db="EMBL/GenBank/DDBJ databases">
        <title>Comparative genomics of sulfur disproportionating microorganisms.</title>
        <authorList>
            <person name="Ward L.M."/>
            <person name="Bertran E."/>
            <person name="Johnston D.T."/>
        </authorList>
    </citation>
    <scope>NUCLEOTIDE SEQUENCE [LARGE SCALE GENOMIC DNA]</scope>
    <source>
        <strain evidence="8 9">DSM 100025</strain>
    </source>
</reference>
<feature type="transmembrane region" description="Helical" evidence="7">
    <location>
        <begin position="243"/>
        <end position="262"/>
    </location>
</feature>
<keyword evidence="5 7" id="KW-1133">Transmembrane helix</keyword>
<dbReference type="EMBL" id="JAAGRR010000065">
    <property type="protein sequence ID" value="NDY42551.1"/>
    <property type="molecule type" value="Genomic_DNA"/>
</dbReference>
<sequence>MPPSRPAGGTWPVALLSGLGRRVLGALGEMGGIALFFARSVTALFRPPYRWRNFLRQMEFIGARSTTVVLLTGLFTGMVLALQGYYGFRKFGGESLLGATVALSMTRELGPVLTALMVTARAGSAMAAEIGTMRVTEQIDALAAMAVDPFHYLVVPRVWAAFLMLPLLTGISNAIGIVGGHLVGVELLGIDPGIYVKRMEETVVLGDITNGLYKSAVFGILLALIGCYKGYHAEKGARGVGRATTGAVVLSSISILVGDYILTSLLF</sequence>
<gene>
    <name evidence="8" type="ORF">G3N55_06810</name>
</gene>
<comment type="caution">
    <text evidence="8">The sequence shown here is derived from an EMBL/GenBank/DDBJ whole genome shotgun (WGS) entry which is preliminary data.</text>
</comment>
<dbReference type="InterPro" id="IPR003453">
    <property type="entry name" value="ABC_MlaE_roteobac"/>
</dbReference>
<evidence type="ECO:0000256" key="3">
    <source>
        <dbReference type="ARBA" id="ARBA00022448"/>
    </source>
</evidence>
<comment type="subcellular location">
    <subcellularLocation>
        <location evidence="1">Membrane</location>
        <topology evidence="1">Multi-pass membrane protein</topology>
    </subcellularLocation>
</comment>
<evidence type="ECO:0000256" key="2">
    <source>
        <dbReference type="ARBA" id="ARBA00007556"/>
    </source>
</evidence>
<feature type="transmembrane region" description="Helical" evidence="7">
    <location>
        <begin position="158"/>
        <end position="190"/>
    </location>
</feature>
<keyword evidence="9" id="KW-1185">Reference proteome</keyword>
<keyword evidence="3" id="KW-0813">Transport</keyword>
<dbReference type="GO" id="GO:0043190">
    <property type="term" value="C:ATP-binding cassette (ABC) transporter complex"/>
    <property type="evidence" value="ECO:0007669"/>
    <property type="project" value="InterPro"/>
</dbReference>
<evidence type="ECO:0000256" key="1">
    <source>
        <dbReference type="ARBA" id="ARBA00004141"/>
    </source>
</evidence>
<feature type="transmembrane region" description="Helical" evidence="7">
    <location>
        <begin position="66"/>
        <end position="86"/>
    </location>
</feature>
<comment type="similarity">
    <text evidence="2 7">Belongs to the MlaE permease family.</text>
</comment>
<keyword evidence="6 7" id="KW-0472">Membrane</keyword>
<name>A0A6N9TMN6_DISTH</name>
<dbReference type="GO" id="GO:0005548">
    <property type="term" value="F:phospholipid transporter activity"/>
    <property type="evidence" value="ECO:0007669"/>
    <property type="project" value="TreeGrafter"/>
</dbReference>
<evidence type="ECO:0000256" key="4">
    <source>
        <dbReference type="ARBA" id="ARBA00022692"/>
    </source>
</evidence>
<evidence type="ECO:0000256" key="5">
    <source>
        <dbReference type="ARBA" id="ARBA00022989"/>
    </source>
</evidence>
<dbReference type="RefSeq" id="WP_163298689.1">
    <property type="nucleotide sequence ID" value="NZ_JAAGRR010000065.1"/>
</dbReference>
<dbReference type="Pfam" id="PF02405">
    <property type="entry name" value="MlaE"/>
    <property type="match status" value="1"/>
</dbReference>
<protein>
    <submittedName>
        <fullName evidence="8">ABC transporter permease</fullName>
    </submittedName>
</protein>
<evidence type="ECO:0000313" key="9">
    <source>
        <dbReference type="Proteomes" id="UP000469346"/>
    </source>
</evidence>
<keyword evidence="4 7" id="KW-0812">Transmembrane</keyword>